<dbReference type="PANTHER" id="PTHR35090:SF1">
    <property type="entry name" value="SLR0144 PROTEIN"/>
    <property type="match status" value="1"/>
</dbReference>
<proteinExistence type="predicted"/>
<evidence type="ECO:0000313" key="3">
    <source>
        <dbReference type="Proteomes" id="UP000070520"/>
    </source>
</evidence>
<dbReference type="SUPFAM" id="SSF111126">
    <property type="entry name" value="Ligand-binding domain in the NO signalling and Golgi transport"/>
    <property type="match status" value="1"/>
</dbReference>
<dbReference type="EMBL" id="LHXW01000070">
    <property type="protein sequence ID" value="KXA99094.1"/>
    <property type="molecule type" value="Genomic_DNA"/>
</dbReference>
<name>A0A133UY42_9EURY</name>
<dbReference type="InterPro" id="IPR024096">
    <property type="entry name" value="NO_sig/Golgi_transp_ligand-bd"/>
</dbReference>
<evidence type="ECO:0000313" key="2">
    <source>
        <dbReference type="EMBL" id="KXA99094.1"/>
    </source>
</evidence>
<dbReference type="Gene3D" id="3.30.1380.20">
    <property type="entry name" value="Trafficking protein particle complex subunit 3"/>
    <property type="match status" value="1"/>
</dbReference>
<protein>
    <recommendedName>
        <fullName evidence="1">4-vinyl reductase 4VR domain-containing protein</fullName>
    </recommendedName>
</protein>
<sequence length="158" mass="17687">MVAFEEVLEEGEGIIMRNVTFADLRKRLEDQYTRSVAATILFEVGQYCGERSASRLAEEEGVEGRELLSAIKNHKEGEGWAELDFETVDLDRGRGRIVAADCFEAKGYEESTEPICHFLRGYLSGALSHVTGSELVLEEEQCIAAGDRTCQFVLKKME</sequence>
<comment type="caution">
    <text evidence="2">The sequence shown here is derived from an EMBL/GenBank/DDBJ whole genome shotgun (WGS) entry which is preliminary data.</text>
</comment>
<dbReference type="SMART" id="SM00989">
    <property type="entry name" value="V4R"/>
    <property type="match status" value="1"/>
</dbReference>
<dbReference type="PANTHER" id="PTHR35090">
    <property type="entry name" value="DNA-DIRECTED RNA POLYMERASE SUBUNIT I"/>
    <property type="match status" value="1"/>
</dbReference>
<gene>
    <name evidence="2" type="ORF">AKJ42_03740</name>
</gene>
<dbReference type="Pfam" id="PF02830">
    <property type="entry name" value="V4R"/>
    <property type="match status" value="1"/>
</dbReference>
<dbReference type="InterPro" id="IPR004096">
    <property type="entry name" value="V4R"/>
</dbReference>
<accession>A0A133UY42</accession>
<keyword evidence="3" id="KW-1185">Reference proteome</keyword>
<organism evidence="2 3">
    <name type="scientific">candidate division MSBL1 archaeon SCGC-AAA261C02</name>
    <dbReference type="NCBI Taxonomy" id="1698272"/>
    <lineage>
        <taxon>Archaea</taxon>
        <taxon>Methanobacteriati</taxon>
        <taxon>Methanobacteriota</taxon>
        <taxon>candidate division MSBL1</taxon>
    </lineage>
</organism>
<feature type="domain" description="4-vinyl reductase 4VR" evidence="1">
    <location>
        <begin position="94"/>
        <end position="156"/>
    </location>
</feature>
<reference evidence="2 3" key="1">
    <citation type="journal article" date="2016" name="Sci. Rep.">
        <title>Metabolic traits of an uncultured archaeal lineage -MSBL1- from brine pools of the Red Sea.</title>
        <authorList>
            <person name="Mwirichia R."/>
            <person name="Alam I."/>
            <person name="Rashid M."/>
            <person name="Vinu M."/>
            <person name="Ba-Alawi W."/>
            <person name="Anthony Kamau A."/>
            <person name="Kamanda Ngugi D."/>
            <person name="Goker M."/>
            <person name="Klenk H.P."/>
            <person name="Bajic V."/>
            <person name="Stingl U."/>
        </authorList>
    </citation>
    <scope>NUCLEOTIDE SEQUENCE [LARGE SCALE GENOMIC DNA]</scope>
    <source>
        <strain evidence="2">SCGC-AAA261C02</strain>
    </source>
</reference>
<dbReference type="AlphaFoldDB" id="A0A133UY42"/>
<evidence type="ECO:0000259" key="1">
    <source>
        <dbReference type="SMART" id="SM00989"/>
    </source>
</evidence>
<dbReference type="Proteomes" id="UP000070520">
    <property type="component" value="Unassembled WGS sequence"/>
</dbReference>